<protein>
    <submittedName>
        <fullName evidence="1">Uncharacterized protein</fullName>
    </submittedName>
</protein>
<evidence type="ECO:0000313" key="1">
    <source>
        <dbReference type="EMBL" id="KAA3474539.1"/>
    </source>
</evidence>
<organism evidence="1 2">
    <name type="scientific">Gossypium australe</name>
    <dbReference type="NCBI Taxonomy" id="47621"/>
    <lineage>
        <taxon>Eukaryota</taxon>
        <taxon>Viridiplantae</taxon>
        <taxon>Streptophyta</taxon>
        <taxon>Embryophyta</taxon>
        <taxon>Tracheophyta</taxon>
        <taxon>Spermatophyta</taxon>
        <taxon>Magnoliopsida</taxon>
        <taxon>eudicotyledons</taxon>
        <taxon>Gunneridae</taxon>
        <taxon>Pentapetalae</taxon>
        <taxon>rosids</taxon>
        <taxon>malvids</taxon>
        <taxon>Malvales</taxon>
        <taxon>Malvaceae</taxon>
        <taxon>Malvoideae</taxon>
        <taxon>Gossypium</taxon>
    </lineage>
</organism>
<gene>
    <name evidence="1" type="ORF">EPI10_024814</name>
</gene>
<keyword evidence="2" id="KW-1185">Reference proteome</keyword>
<evidence type="ECO:0000313" key="2">
    <source>
        <dbReference type="Proteomes" id="UP000325315"/>
    </source>
</evidence>
<dbReference type="AlphaFoldDB" id="A0A5B6VY30"/>
<sequence length="76" mass="8691">MDLMSVMVKEKGHLRNIVIDGEKRYSHLVVFPDGQCSYEMHPQVVPPTKRSNTSGSKMIRFTLIDPIMSNMIEPTK</sequence>
<dbReference type="EMBL" id="SMMG02000005">
    <property type="protein sequence ID" value="KAA3474539.1"/>
    <property type="molecule type" value="Genomic_DNA"/>
</dbReference>
<comment type="caution">
    <text evidence="1">The sequence shown here is derived from an EMBL/GenBank/DDBJ whole genome shotgun (WGS) entry which is preliminary data.</text>
</comment>
<proteinExistence type="predicted"/>
<reference evidence="2" key="1">
    <citation type="journal article" date="2019" name="Plant Biotechnol. J.">
        <title>Genome sequencing of the Australian wild diploid species Gossypium australe highlights disease resistance and delayed gland morphogenesis.</title>
        <authorList>
            <person name="Cai Y."/>
            <person name="Cai X."/>
            <person name="Wang Q."/>
            <person name="Wang P."/>
            <person name="Zhang Y."/>
            <person name="Cai C."/>
            <person name="Xu Y."/>
            <person name="Wang K."/>
            <person name="Zhou Z."/>
            <person name="Wang C."/>
            <person name="Geng S."/>
            <person name="Li B."/>
            <person name="Dong Q."/>
            <person name="Hou Y."/>
            <person name="Wang H."/>
            <person name="Ai P."/>
            <person name="Liu Z."/>
            <person name="Yi F."/>
            <person name="Sun M."/>
            <person name="An G."/>
            <person name="Cheng J."/>
            <person name="Zhang Y."/>
            <person name="Shi Q."/>
            <person name="Xie Y."/>
            <person name="Shi X."/>
            <person name="Chang Y."/>
            <person name="Huang F."/>
            <person name="Chen Y."/>
            <person name="Hong S."/>
            <person name="Mi L."/>
            <person name="Sun Q."/>
            <person name="Zhang L."/>
            <person name="Zhou B."/>
            <person name="Peng R."/>
            <person name="Zhang X."/>
            <person name="Liu F."/>
        </authorList>
    </citation>
    <scope>NUCLEOTIDE SEQUENCE [LARGE SCALE GENOMIC DNA]</scope>
    <source>
        <strain evidence="2">cv. PA1801</strain>
    </source>
</reference>
<dbReference type="Proteomes" id="UP000325315">
    <property type="component" value="Unassembled WGS sequence"/>
</dbReference>
<accession>A0A5B6VY30</accession>
<name>A0A5B6VY30_9ROSI</name>